<dbReference type="RefSeq" id="WP_027272670.1">
    <property type="nucleotide sequence ID" value="NZ_CAAAJE010000038.1"/>
</dbReference>
<sequence length="100" mass="11119">MNNSTNPFLLGNFAPVLDELDIKKLEVIGEVPHDLLGIYMRNGPNPAFPPISYTYPYDGDGMIHAIYIAQGQAAYKNRFVETKGLAKERKAGKALYSRVC</sequence>
<accession>A0A0W0YQ56</accession>
<dbReference type="EMBL" id="LNYV01000010">
    <property type="protein sequence ID" value="KTD58987.1"/>
    <property type="molecule type" value="Genomic_DNA"/>
</dbReference>
<comment type="similarity">
    <text evidence="2">Belongs to the carotenoid oxygenase family.</text>
</comment>
<dbReference type="STRING" id="28087.Lsai_0700"/>
<reference evidence="6 7" key="1">
    <citation type="submission" date="2015-11" db="EMBL/GenBank/DDBJ databases">
        <title>Genomic analysis of 38 Legionella species identifies large and diverse effector repertoires.</title>
        <authorList>
            <person name="Burstein D."/>
            <person name="Amaro F."/>
            <person name="Zusman T."/>
            <person name="Lifshitz Z."/>
            <person name="Cohen O."/>
            <person name="Gilbert J.A."/>
            <person name="Pupko T."/>
            <person name="Shuman H.A."/>
            <person name="Segal G."/>
        </authorList>
    </citation>
    <scope>NUCLEOTIDE SEQUENCE [LARGE SCALE GENOMIC DNA]</scope>
    <source>
        <strain evidence="6 7">Mt.St.Helens-4</strain>
    </source>
</reference>
<dbReference type="OrthoDB" id="6636843at2"/>
<dbReference type="EC" id="1.13.11.-" evidence="6"/>
<comment type="cofactor">
    <cofactor evidence="1">
        <name>Fe(2+)</name>
        <dbReference type="ChEBI" id="CHEBI:29033"/>
    </cofactor>
</comment>
<dbReference type="PATRIC" id="fig|28087.4.peg.746"/>
<evidence type="ECO:0000256" key="5">
    <source>
        <dbReference type="ARBA" id="ARBA00023004"/>
    </source>
</evidence>
<dbReference type="Proteomes" id="UP000054621">
    <property type="component" value="Unassembled WGS sequence"/>
</dbReference>
<gene>
    <name evidence="6" type="ORF">Lsai_0700</name>
</gene>
<dbReference type="Pfam" id="PF03055">
    <property type="entry name" value="RPE65"/>
    <property type="match status" value="1"/>
</dbReference>
<keyword evidence="4 6" id="KW-0560">Oxidoreductase</keyword>
<evidence type="ECO:0000256" key="4">
    <source>
        <dbReference type="ARBA" id="ARBA00023002"/>
    </source>
</evidence>
<keyword evidence="3" id="KW-0479">Metal-binding</keyword>
<proteinExistence type="inferred from homology"/>
<evidence type="ECO:0000256" key="3">
    <source>
        <dbReference type="ARBA" id="ARBA00022723"/>
    </source>
</evidence>
<evidence type="ECO:0000313" key="6">
    <source>
        <dbReference type="EMBL" id="KTD58987.1"/>
    </source>
</evidence>
<dbReference type="GO" id="GO:0010436">
    <property type="term" value="F:carotenoid dioxygenase activity"/>
    <property type="evidence" value="ECO:0007669"/>
    <property type="project" value="TreeGrafter"/>
</dbReference>
<organism evidence="6 7">
    <name type="scientific">Legionella sainthelensi</name>
    <dbReference type="NCBI Taxonomy" id="28087"/>
    <lineage>
        <taxon>Bacteria</taxon>
        <taxon>Pseudomonadati</taxon>
        <taxon>Pseudomonadota</taxon>
        <taxon>Gammaproteobacteria</taxon>
        <taxon>Legionellales</taxon>
        <taxon>Legionellaceae</taxon>
        <taxon>Legionella</taxon>
    </lineage>
</organism>
<evidence type="ECO:0000256" key="2">
    <source>
        <dbReference type="ARBA" id="ARBA00006787"/>
    </source>
</evidence>
<dbReference type="PANTHER" id="PTHR10543">
    <property type="entry name" value="BETA-CAROTENE DIOXYGENASE"/>
    <property type="match status" value="1"/>
</dbReference>
<protein>
    <submittedName>
        <fullName evidence="6">Carotenoid cleavage oxygenase</fullName>
        <ecNumber evidence="6">1.13.11.-</ecNumber>
    </submittedName>
</protein>
<dbReference type="PANTHER" id="PTHR10543:SF89">
    <property type="entry name" value="CAROTENOID 9,10(9',10')-CLEAVAGE DIOXYGENASE 1"/>
    <property type="match status" value="1"/>
</dbReference>
<comment type="caution">
    <text evidence="6">The sequence shown here is derived from an EMBL/GenBank/DDBJ whole genome shotgun (WGS) entry which is preliminary data.</text>
</comment>
<dbReference type="AlphaFoldDB" id="A0A0W0YQ56"/>
<evidence type="ECO:0000256" key="1">
    <source>
        <dbReference type="ARBA" id="ARBA00001954"/>
    </source>
</evidence>
<name>A0A0W0YQ56_9GAMM</name>
<keyword evidence="5" id="KW-0408">Iron</keyword>
<evidence type="ECO:0000313" key="7">
    <source>
        <dbReference type="Proteomes" id="UP000054621"/>
    </source>
</evidence>
<dbReference type="eggNOG" id="COG3670">
    <property type="taxonomic scope" value="Bacteria"/>
</dbReference>
<dbReference type="GO" id="GO:0046872">
    <property type="term" value="F:metal ion binding"/>
    <property type="evidence" value="ECO:0007669"/>
    <property type="project" value="UniProtKB-KW"/>
</dbReference>
<dbReference type="GO" id="GO:0016121">
    <property type="term" value="P:carotene catabolic process"/>
    <property type="evidence" value="ECO:0007669"/>
    <property type="project" value="TreeGrafter"/>
</dbReference>
<dbReference type="InterPro" id="IPR004294">
    <property type="entry name" value="Carotenoid_Oase"/>
</dbReference>